<evidence type="ECO:0000313" key="2">
    <source>
        <dbReference type="Proteomes" id="UP000241986"/>
    </source>
</evidence>
<sequence length="144" mass="16110">MDAAINATSLNANKINGSVMVIRKPKYFYAKINGAIVDLYQAETSFSKIDELIISIKPRKIRKSVFMANFTPSFCSNGENGIYYKTPVPCYAVKMTKQFYLDTFGDDPSISYGSVGDYLITRASGINEIIKADDFDNDFILINK</sequence>
<dbReference type="EMBL" id="PZKL01000045">
    <property type="protein sequence ID" value="PTH79203.1"/>
    <property type="molecule type" value="Genomic_DNA"/>
</dbReference>
<dbReference type="RefSeq" id="WP_107684850.1">
    <property type="nucleotide sequence ID" value="NZ_PZKL01000045.1"/>
</dbReference>
<dbReference type="Proteomes" id="UP000241986">
    <property type="component" value="Unassembled WGS sequence"/>
</dbReference>
<dbReference type="AlphaFoldDB" id="A0A2T4MX80"/>
<proteinExistence type="predicted"/>
<comment type="caution">
    <text evidence="1">The sequence shown here is derived from an EMBL/GenBank/DDBJ whole genome shotgun (WGS) entry which is preliminary data.</text>
</comment>
<accession>A0A2T4MX80</accession>
<organism evidence="1 2">
    <name type="scientific">Aeromonas veronii</name>
    <dbReference type="NCBI Taxonomy" id="654"/>
    <lineage>
        <taxon>Bacteria</taxon>
        <taxon>Pseudomonadati</taxon>
        <taxon>Pseudomonadota</taxon>
        <taxon>Gammaproteobacteria</taxon>
        <taxon>Aeromonadales</taxon>
        <taxon>Aeromonadaceae</taxon>
        <taxon>Aeromonas</taxon>
    </lineage>
</organism>
<protein>
    <submittedName>
        <fullName evidence="1">Uncharacterized protein</fullName>
    </submittedName>
</protein>
<evidence type="ECO:0000313" key="1">
    <source>
        <dbReference type="EMBL" id="PTH79203.1"/>
    </source>
</evidence>
<gene>
    <name evidence="1" type="ORF">DAA48_22490</name>
</gene>
<reference evidence="1 2" key="1">
    <citation type="submission" date="2018-03" db="EMBL/GenBank/DDBJ databases">
        <title>Aeromonas veronii whole genome sequencing and analysis.</title>
        <authorList>
            <person name="Xie H."/>
            <person name="Liu T."/>
            <person name="Wang K."/>
        </authorList>
    </citation>
    <scope>NUCLEOTIDE SEQUENCE [LARGE SCALE GENOMIC DNA]</scope>
    <source>
        <strain evidence="1 2">XH.VA.1</strain>
    </source>
</reference>
<name>A0A2T4MX80_AERVE</name>